<dbReference type="InterPro" id="IPR005312">
    <property type="entry name" value="DUF1759"/>
</dbReference>
<keyword evidence="4" id="KW-1185">Reference proteome</keyword>
<feature type="non-terminal residue" evidence="3">
    <location>
        <position position="1"/>
    </location>
</feature>
<protein>
    <submittedName>
        <fullName evidence="3">YMD3 protein</fullName>
    </submittedName>
</protein>
<name>A0A836FCV1_9HYME</name>
<proteinExistence type="predicted"/>
<feature type="domain" description="Integrase catalytic" evidence="2">
    <location>
        <begin position="476"/>
        <end position="654"/>
    </location>
</feature>
<reference evidence="3" key="1">
    <citation type="submission" date="2020-02" db="EMBL/GenBank/DDBJ databases">
        <title>Relaxed selection underlies rapid genomic changes in the transitions from sociality to social parasitism in ants.</title>
        <authorList>
            <person name="Bi X."/>
        </authorList>
    </citation>
    <scope>NUCLEOTIDE SEQUENCE</scope>
    <source>
        <strain evidence="3">BGI-DK2014c</strain>
        <tissue evidence="3">Whole body</tissue>
    </source>
</reference>
<accession>A0A836FCV1</accession>
<evidence type="ECO:0000313" key="4">
    <source>
        <dbReference type="Proteomes" id="UP000668214"/>
    </source>
</evidence>
<dbReference type="InterPro" id="IPR012337">
    <property type="entry name" value="RNaseH-like_sf"/>
</dbReference>
<dbReference type="PANTHER" id="PTHR46585:SF1">
    <property type="entry name" value="CHROMO DOMAIN-CONTAINING PROTEIN"/>
    <property type="match status" value="1"/>
</dbReference>
<dbReference type="PROSITE" id="PS50013">
    <property type="entry name" value="CHROMO_2"/>
    <property type="match status" value="1"/>
</dbReference>
<dbReference type="GO" id="GO:0015074">
    <property type="term" value="P:DNA integration"/>
    <property type="evidence" value="ECO:0007669"/>
    <property type="project" value="InterPro"/>
</dbReference>
<dbReference type="InterPro" id="IPR036397">
    <property type="entry name" value="RNaseH_sf"/>
</dbReference>
<sequence>MPAVNIVTNQDTLQINSNIKLLRLNLPVFSGMCSKWTPFAQLFRTITDIYYQSDMNRIRIIVQAHIQAIIDIPSIKKKSHSKLKSLINTTVKHVNALKSLKRPVDKWDDIVIQILGNKLDSKTFCDWEDILDADQLPTIDKFVEFLLKKCNTLESIINKESASTSNNKVNQSSARKLTISCASVTSKCNFCDKNHFINFFQSFLKLPISRRIEEMKKRNLCINCLQSKSYTTAQCTCKTCSLKYSALLHLDKQGSSKNATDVQQQVSSSEIGTSQTTITHNVSSSINNTYLKGGVRALINSCSIIPDTSNSYLEQLITKFFKHNEQLKVEYTSFMQEYYNLCTLETLEIQFHRVCTIGIVQIYTVYIELVADLSSDAFLSALKRAIICGPSNCGKTNVLIICSRVQTVYVYSKSLQQPKYRYLENLFTSIDEIGYFTFSNNSDIVPNEARPNSIFIFDDVACDKQNAPIIKPLRQIVDSPGVHDASHRAGNNAHDNEMLSIIKELREAGLIYSSFNRGHHYILTVIDVLSKYAWALPLKSKGSETADAIVEIIRANGRCSKNLQTDMGKEFYNADVQKILKKRDVNHYSTYSMLKASIVERFNRTLKSYIVIKFAGPAKFKVGDSVRVSKYKTIFEKGYTLNWTTEVSMIVKVQRTNPVTYLLVDYRRKSVAGAFYEHELHRAIHSDVYLVEKVLRKKEDKVYIKWLGFDGLHNS</sequence>
<dbReference type="GO" id="GO:0003676">
    <property type="term" value="F:nucleic acid binding"/>
    <property type="evidence" value="ECO:0007669"/>
    <property type="project" value="InterPro"/>
</dbReference>
<dbReference type="InterPro" id="IPR000953">
    <property type="entry name" value="Chromo/chromo_shadow_dom"/>
</dbReference>
<feature type="non-terminal residue" evidence="3">
    <location>
        <position position="715"/>
    </location>
</feature>
<feature type="domain" description="Chromo" evidence="1">
    <location>
        <begin position="689"/>
        <end position="715"/>
    </location>
</feature>
<organism evidence="3 4">
    <name type="scientific">Pseudoatta argentina</name>
    <dbReference type="NCBI Taxonomy" id="621737"/>
    <lineage>
        <taxon>Eukaryota</taxon>
        <taxon>Metazoa</taxon>
        <taxon>Ecdysozoa</taxon>
        <taxon>Arthropoda</taxon>
        <taxon>Hexapoda</taxon>
        <taxon>Insecta</taxon>
        <taxon>Pterygota</taxon>
        <taxon>Neoptera</taxon>
        <taxon>Endopterygota</taxon>
        <taxon>Hymenoptera</taxon>
        <taxon>Apocrita</taxon>
        <taxon>Aculeata</taxon>
        <taxon>Formicoidea</taxon>
        <taxon>Formicidae</taxon>
        <taxon>Myrmicinae</taxon>
        <taxon>Pseudoatta</taxon>
    </lineage>
</organism>
<dbReference type="EMBL" id="JAANIA010000361">
    <property type="protein sequence ID" value="KAG5324762.1"/>
    <property type="molecule type" value="Genomic_DNA"/>
</dbReference>
<dbReference type="Pfam" id="PF03564">
    <property type="entry name" value="DUF1759"/>
    <property type="match status" value="1"/>
</dbReference>
<dbReference type="Gene3D" id="3.30.420.10">
    <property type="entry name" value="Ribonuclease H-like superfamily/Ribonuclease H"/>
    <property type="match status" value="1"/>
</dbReference>
<dbReference type="SUPFAM" id="SSF53098">
    <property type="entry name" value="Ribonuclease H-like"/>
    <property type="match status" value="1"/>
</dbReference>
<evidence type="ECO:0000313" key="3">
    <source>
        <dbReference type="EMBL" id="KAG5324762.1"/>
    </source>
</evidence>
<dbReference type="AlphaFoldDB" id="A0A836FCV1"/>
<dbReference type="PROSITE" id="PS50994">
    <property type="entry name" value="INTEGRASE"/>
    <property type="match status" value="1"/>
</dbReference>
<dbReference type="InterPro" id="IPR001584">
    <property type="entry name" value="Integrase_cat-core"/>
</dbReference>
<evidence type="ECO:0000259" key="1">
    <source>
        <dbReference type="PROSITE" id="PS50013"/>
    </source>
</evidence>
<dbReference type="Pfam" id="PF00665">
    <property type="entry name" value="rve"/>
    <property type="match status" value="1"/>
</dbReference>
<dbReference type="PANTHER" id="PTHR46585">
    <property type="entry name" value="INTEGRASE CORE DOMAIN CONTAINING PROTEIN"/>
    <property type="match status" value="1"/>
</dbReference>
<evidence type="ECO:0000259" key="2">
    <source>
        <dbReference type="PROSITE" id="PS50994"/>
    </source>
</evidence>
<gene>
    <name evidence="3" type="primary">F54h12.3_4</name>
    <name evidence="3" type="ORF">G6Z78_0013123</name>
</gene>
<dbReference type="Proteomes" id="UP000668214">
    <property type="component" value="Unassembled WGS sequence"/>
</dbReference>
<comment type="caution">
    <text evidence="3">The sequence shown here is derived from an EMBL/GenBank/DDBJ whole genome shotgun (WGS) entry which is preliminary data.</text>
</comment>